<dbReference type="Proteomes" id="UP000481033">
    <property type="component" value="Unassembled WGS sequence"/>
</dbReference>
<dbReference type="InterPro" id="IPR001792">
    <property type="entry name" value="Acylphosphatase-like_dom"/>
</dbReference>
<dbReference type="PROSITE" id="PS51160">
    <property type="entry name" value="ACYLPHOSPHATASE_3"/>
    <property type="match status" value="1"/>
</dbReference>
<dbReference type="PROSITE" id="PS00150">
    <property type="entry name" value="ACYLPHOSPHATASE_1"/>
    <property type="match status" value="1"/>
</dbReference>
<feature type="domain" description="Acylphosphatase-like" evidence="7">
    <location>
        <begin position="3"/>
        <end position="90"/>
    </location>
</feature>
<evidence type="ECO:0000256" key="5">
    <source>
        <dbReference type="PROSITE-ProRule" id="PRU00520"/>
    </source>
</evidence>
<dbReference type="PANTHER" id="PTHR47268">
    <property type="entry name" value="ACYLPHOSPHATASE"/>
    <property type="match status" value="1"/>
</dbReference>
<comment type="catalytic activity">
    <reaction evidence="4 5">
        <text>an acyl phosphate + H2O = a carboxylate + phosphate + H(+)</text>
        <dbReference type="Rhea" id="RHEA:14965"/>
        <dbReference type="ChEBI" id="CHEBI:15377"/>
        <dbReference type="ChEBI" id="CHEBI:15378"/>
        <dbReference type="ChEBI" id="CHEBI:29067"/>
        <dbReference type="ChEBI" id="CHEBI:43474"/>
        <dbReference type="ChEBI" id="CHEBI:59918"/>
        <dbReference type="EC" id="3.6.1.7"/>
    </reaction>
</comment>
<reference evidence="8 9" key="1">
    <citation type="journal article" date="2020" name="Microb. Ecol.">
        <title>Ecogenomics of the Marine Benthic Filamentous Cyanobacterium Adonisia.</title>
        <authorList>
            <person name="Walter J.M."/>
            <person name="Coutinho F.H."/>
            <person name="Leomil L."/>
            <person name="Hargreaves P.I."/>
            <person name="Campeao M.E."/>
            <person name="Vieira V.V."/>
            <person name="Silva B.S."/>
            <person name="Fistarol G.O."/>
            <person name="Salomon P.S."/>
            <person name="Sawabe T."/>
            <person name="Mino S."/>
            <person name="Hosokawa M."/>
            <person name="Miyashita H."/>
            <person name="Maruyama F."/>
            <person name="van Verk M.C."/>
            <person name="Dutilh B.E."/>
            <person name="Thompson C.C."/>
            <person name="Thompson F.L."/>
        </authorList>
    </citation>
    <scope>NUCLEOTIDE SEQUENCE [LARGE SCALE GENOMIC DNA]</scope>
    <source>
        <strain evidence="8 9">CCMR0081</strain>
    </source>
</reference>
<evidence type="ECO:0000256" key="4">
    <source>
        <dbReference type="ARBA" id="ARBA00047645"/>
    </source>
</evidence>
<name>A0A6M0RQS4_9CYAN</name>
<proteinExistence type="inferred from homology"/>
<evidence type="ECO:0000256" key="6">
    <source>
        <dbReference type="RuleBase" id="RU004168"/>
    </source>
</evidence>
<accession>A0A6M0RQS4</accession>
<evidence type="ECO:0000256" key="2">
    <source>
        <dbReference type="ARBA" id="ARBA00012150"/>
    </source>
</evidence>
<dbReference type="SUPFAM" id="SSF54975">
    <property type="entry name" value="Acylphosphatase/BLUF domain-like"/>
    <property type="match status" value="1"/>
</dbReference>
<sequence length="90" mass="10334">MSRVKITVYGRVQGVGFRYHTRQKAQELKLTGYVTNKPDHTVEIVADGSDEQLKALIEWAKKGPERASVRQLEVEECLPINRFDEFVIES</sequence>
<gene>
    <name evidence="8" type="ORF">DXZ20_23740</name>
</gene>
<dbReference type="Gene3D" id="3.30.70.100">
    <property type="match status" value="1"/>
</dbReference>
<comment type="similarity">
    <text evidence="1 6">Belongs to the acylphosphatase family.</text>
</comment>
<keyword evidence="5 8" id="KW-0378">Hydrolase</keyword>
<evidence type="ECO:0000313" key="9">
    <source>
        <dbReference type="Proteomes" id="UP000481033"/>
    </source>
</evidence>
<dbReference type="InterPro" id="IPR036046">
    <property type="entry name" value="Acylphosphatase-like_dom_sf"/>
</dbReference>
<protein>
    <recommendedName>
        <fullName evidence="3 5">acylphosphatase</fullName>
        <ecNumber evidence="2 5">3.6.1.7</ecNumber>
    </recommendedName>
</protein>
<dbReference type="NCBIfam" id="NF011000">
    <property type="entry name" value="PRK14426.1"/>
    <property type="match status" value="1"/>
</dbReference>
<comment type="caution">
    <text evidence="8">The sequence shown here is derived from an EMBL/GenBank/DDBJ whole genome shotgun (WGS) entry which is preliminary data.</text>
</comment>
<dbReference type="EC" id="3.6.1.7" evidence="2 5"/>
<feature type="active site" evidence="5">
    <location>
        <position position="36"/>
    </location>
</feature>
<dbReference type="EMBL" id="QXHD01000004">
    <property type="protein sequence ID" value="NEZ58605.1"/>
    <property type="molecule type" value="Genomic_DNA"/>
</dbReference>
<dbReference type="Pfam" id="PF00708">
    <property type="entry name" value="Acylphosphatase"/>
    <property type="match status" value="1"/>
</dbReference>
<dbReference type="RefSeq" id="WP_163661369.1">
    <property type="nucleotide sequence ID" value="NZ_QXHD01000004.1"/>
</dbReference>
<dbReference type="InterPro" id="IPR017968">
    <property type="entry name" value="Acylphosphatase_CS"/>
</dbReference>
<feature type="active site" evidence="5">
    <location>
        <position position="18"/>
    </location>
</feature>
<evidence type="ECO:0000256" key="1">
    <source>
        <dbReference type="ARBA" id="ARBA00005614"/>
    </source>
</evidence>
<evidence type="ECO:0000259" key="7">
    <source>
        <dbReference type="PROSITE" id="PS51160"/>
    </source>
</evidence>
<dbReference type="GO" id="GO:0003998">
    <property type="term" value="F:acylphosphatase activity"/>
    <property type="evidence" value="ECO:0007669"/>
    <property type="project" value="UniProtKB-EC"/>
</dbReference>
<keyword evidence="9" id="KW-1185">Reference proteome</keyword>
<evidence type="ECO:0000256" key="3">
    <source>
        <dbReference type="ARBA" id="ARBA00015991"/>
    </source>
</evidence>
<evidence type="ECO:0000313" key="8">
    <source>
        <dbReference type="EMBL" id="NEZ58605.1"/>
    </source>
</evidence>
<dbReference type="PANTHER" id="PTHR47268:SF4">
    <property type="entry name" value="ACYLPHOSPHATASE"/>
    <property type="match status" value="1"/>
</dbReference>
<dbReference type="AlphaFoldDB" id="A0A6M0RQS4"/>
<organism evidence="8 9">
    <name type="scientific">Adonisia turfae CCMR0081</name>
    <dbReference type="NCBI Taxonomy" id="2292702"/>
    <lineage>
        <taxon>Bacteria</taxon>
        <taxon>Bacillati</taxon>
        <taxon>Cyanobacteriota</taxon>
        <taxon>Adonisia</taxon>
        <taxon>Adonisia turfae</taxon>
    </lineage>
</organism>
<dbReference type="InterPro" id="IPR020456">
    <property type="entry name" value="Acylphosphatase"/>
</dbReference>